<proteinExistence type="predicted"/>
<feature type="region of interest" description="Disordered" evidence="1">
    <location>
        <begin position="51"/>
        <end position="76"/>
    </location>
</feature>
<accession>A0A561WC83</accession>
<dbReference type="RefSeq" id="WP_145830952.1">
    <property type="nucleotide sequence ID" value="NZ_BOMX01000154.1"/>
</dbReference>
<gene>
    <name evidence="2" type="ORF">FHX34_1031017</name>
</gene>
<comment type="caution">
    <text evidence="2">The sequence shown here is derived from an EMBL/GenBank/DDBJ whole genome shotgun (WGS) entry which is preliminary data.</text>
</comment>
<dbReference type="AlphaFoldDB" id="A0A561WC83"/>
<evidence type="ECO:0000256" key="1">
    <source>
        <dbReference type="SAM" id="MobiDB-lite"/>
    </source>
</evidence>
<dbReference type="EMBL" id="VIWY01000003">
    <property type="protein sequence ID" value="TWG21478.1"/>
    <property type="molecule type" value="Genomic_DNA"/>
</dbReference>
<reference evidence="2 3" key="1">
    <citation type="submission" date="2019-06" db="EMBL/GenBank/DDBJ databases">
        <title>Sequencing the genomes of 1000 actinobacteria strains.</title>
        <authorList>
            <person name="Klenk H.-P."/>
        </authorList>
    </citation>
    <scope>NUCLEOTIDE SEQUENCE [LARGE SCALE GENOMIC DNA]</scope>
    <source>
        <strain evidence="2 3">DSM 43866</strain>
    </source>
</reference>
<dbReference type="OrthoDB" id="3298553at2"/>
<name>A0A561WC83_ACTTI</name>
<evidence type="ECO:0000313" key="2">
    <source>
        <dbReference type="EMBL" id="TWG21478.1"/>
    </source>
</evidence>
<keyword evidence="3" id="KW-1185">Reference proteome</keyword>
<protein>
    <submittedName>
        <fullName evidence="2">Uncharacterized protein</fullName>
    </submittedName>
</protein>
<dbReference type="Proteomes" id="UP000320239">
    <property type="component" value="Unassembled WGS sequence"/>
</dbReference>
<evidence type="ECO:0000313" key="3">
    <source>
        <dbReference type="Proteomes" id="UP000320239"/>
    </source>
</evidence>
<organism evidence="2 3">
    <name type="scientific">Actinoplanes teichomyceticus</name>
    <dbReference type="NCBI Taxonomy" id="1867"/>
    <lineage>
        <taxon>Bacteria</taxon>
        <taxon>Bacillati</taxon>
        <taxon>Actinomycetota</taxon>
        <taxon>Actinomycetes</taxon>
        <taxon>Micromonosporales</taxon>
        <taxon>Micromonosporaceae</taxon>
        <taxon>Actinoplanes</taxon>
    </lineage>
</organism>
<sequence>MIHVRPDDPRIDSTVTAANVHQRAERLAVPEFDYMSMPMVAMVDGIFHIDPEAPPLPRRRHRPRPERYRSTATSGA</sequence>